<dbReference type="PANTHER" id="PTHR37305:SF1">
    <property type="entry name" value="MEMBRANE PROTEIN"/>
    <property type="match status" value="1"/>
</dbReference>
<reference evidence="2 3" key="1">
    <citation type="submission" date="2020-08" db="EMBL/GenBank/DDBJ databases">
        <title>Sequencing the genomes of 1000 actinobacteria strains.</title>
        <authorList>
            <person name="Klenk H.-P."/>
        </authorList>
    </citation>
    <scope>NUCLEOTIDE SEQUENCE [LARGE SCALE GENOMIC DNA]</scope>
    <source>
        <strain evidence="2 3">DSM 45790</strain>
    </source>
</reference>
<dbReference type="Proteomes" id="UP000588112">
    <property type="component" value="Unassembled WGS sequence"/>
</dbReference>
<accession>A0A7W8Z6Q1</accession>
<feature type="transmembrane region" description="Helical" evidence="1">
    <location>
        <begin position="76"/>
        <end position="95"/>
    </location>
</feature>
<sequence length="266" mass="28424">MPTLALKTLRESRRAIIGWTIGICAFAGMYTSFYPQMAANPDLYSKIAMAKYPDSVRKLLGGLENFTTGVGFLQAVIYQLFVPLIFIMCAIVLGNKAIAAPEESKTLELTLTLPIDRKRLVLERFAGLAVSLLAIAVASLIVIMVLGGVVDLDVSFGRVLAAHTGLFLLVLFFGTLALTVGAATGRKALAMAVAGVYAVGGYLAQTLAADVEVMKWLSHLSPFHYYTQGNPLVNGLPVGDYLIILAAVAVLLLTAVLSFDRRDVGV</sequence>
<dbReference type="Pfam" id="PF12679">
    <property type="entry name" value="ABC2_membrane_2"/>
    <property type="match status" value="1"/>
</dbReference>
<keyword evidence="1" id="KW-1133">Transmembrane helix</keyword>
<evidence type="ECO:0000313" key="2">
    <source>
        <dbReference type="EMBL" id="MBB5628486.1"/>
    </source>
</evidence>
<dbReference type="RefSeq" id="WP_184612995.1">
    <property type="nucleotide sequence ID" value="NZ_BOOS01000075.1"/>
</dbReference>
<feature type="transmembrane region" description="Helical" evidence="1">
    <location>
        <begin position="16"/>
        <end position="34"/>
    </location>
</feature>
<feature type="transmembrane region" description="Helical" evidence="1">
    <location>
        <begin position="159"/>
        <end position="181"/>
    </location>
</feature>
<dbReference type="GO" id="GO:0005886">
    <property type="term" value="C:plasma membrane"/>
    <property type="evidence" value="ECO:0007669"/>
    <property type="project" value="UniProtKB-SubCell"/>
</dbReference>
<feature type="transmembrane region" description="Helical" evidence="1">
    <location>
        <begin position="188"/>
        <end position="208"/>
    </location>
</feature>
<keyword evidence="3" id="KW-1185">Reference proteome</keyword>
<dbReference type="AlphaFoldDB" id="A0A7W8Z6Q1"/>
<protein>
    <submittedName>
        <fullName evidence="2">ABC-2 type transport system permease protein</fullName>
    </submittedName>
</protein>
<name>A0A7W8Z6Q1_9ACTN</name>
<evidence type="ECO:0000313" key="3">
    <source>
        <dbReference type="Proteomes" id="UP000588112"/>
    </source>
</evidence>
<feature type="transmembrane region" description="Helical" evidence="1">
    <location>
        <begin position="125"/>
        <end position="147"/>
    </location>
</feature>
<dbReference type="GO" id="GO:0140359">
    <property type="term" value="F:ABC-type transporter activity"/>
    <property type="evidence" value="ECO:0007669"/>
    <property type="project" value="InterPro"/>
</dbReference>
<dbReference type="PANTHER" id="PTHR37305">
    <property type="entry name" value="INTEGRAL MEMBRANE PROTEIN-RELATED"/>
    <property type="match status" value="1"/>
</dbReference>
<keyword evidence="1" id="KW-0812">Transmembrane</keyword>
<organism evidence="2 3">
    <name type="scientific">Sphaerisporangium krabiense</name>
    <dbReference type="NCBI Taxonomy" id="763782"/>
    <lineage>
        <taxon>Bacteria</taxon>
        <taxon>Bacillati</taxon>
        <taxon>Actinomycetota</taxon>
        <taxon>Actinomycetes</taxon>
        <taxon>Streptosporangiales</taxon>
        <taxon>Streptosporangiaceae</taxon>
        <taxon>Sphaerisporangium</taxon>
    </lineage>
</organism>
<proteinExistence type="predicted"/>
<evidence type="ECO:0000256" key="1">
    <source>
        <dbReference type="SAM" id="Phobius"/>
    </source>
</evidence>
<feature type="transmembrane region" description="Helical" evidence="1">
    <location>
        <begin position="241"/>
        <end position="259"/>
    </location>
</feature>
<comment type="caution">
    <text evidence="2">The sequence shown here is derived from an EMBL/GenBank/DDBJ whole genome shotgun (WGS) entry which is preliminary data.</text>
</comment>
<gene>
    <name evidence="2" type="ORF">BJ981_004185</name>
</gene>
<dbReference type="EMBL" id="JACHBR010000001">
    <property type="protein sequence ID" value="MBB5628486.1"/>
    <property type="molecule type" value="Genomic_DNA"/>
</dbReference>
<keyword evidence="1" id="KW-0472">Membrane</keyword>